<feature type="transmembrane region" description="Helical" evidence="7">
    <location>
        <begin position="47"/>
        <end position="70"/>
    </location>
</feature>
<dbReference type="FunFam" id="2.60.120.560:FF:000002">
    <property type="entry name" value="Beta-fructofuranosidase, insoluble isoenzyme CWINV1"/>
    <property type="match status" value="1"/>
</dbReference>
<keyword evidence="7" id="KW-0472">Membrane</keyword>
<dbReference type="InterPro" id="IPR013189">
    <property type="entry name" value="Glyco_hydro_32_C"/>
</dbReference>
<dbReference type="Gene3D" id="2.115.10.20">
    <property type="entry name" value="Glycosyl hydrolase domain, family 43"/>
    <property type="match status" value="1"/>
</dbReference>
<dbReference type="SUPFAM" id="SSF49899">
    <property type="entry name" value="Concanavalin A-like lectins/glucanases"/>
    <property type="match status" value="1"/>
</dbReference>
<feature type="region of interest" description="Disordered" evidence="6">
    <location>
        <begin position="1"/>
        <end position="41"/>
    </location>
</feature>
<feature type="domain" description="Glycosyl hydrolase family 32 C-terminal" evidence="9">
    <location>
        <begin position="459"/>
        <end position="627"/>
    </location>
</feature>
<keyword evidence="2 5" id="KW-0378">Hydrolase</keyword>
<evidence type="ECO:0000256" key="7">
    <source>
        <dbReference type="SAM" id="Phobius"/>
    </source>
</evidence>
<evidence type="ECO:0000313" key="10">
    <source>
        <dbReference type="EMBL" id="KAK9059232.1"/>
    </source>
</evidence>
<dbReference type="InterPro" id="IPR050551">
    <property type="entry name" value="Fructan_Metab_Enzymes"/>
</dbReference>
<comment type="similarity">
    <text evidence="1 5">Belongs to the glycosyl hydrolase 32 family.</text>
</comment>
<evidence type="ECO:0000256" key="2">
    <source>
        <dbReference type="ARBA" id="ARBA00022801"/>
    </source>
</evidence>
<dbReference type="Proteomes" id="UP001408789">
    <property type="component" value="Unassembled WGS sequence"/>
</dbReference>
<accession>A0AAP0GSS9</accession>
<evidence type="ECO:0000256" key="1">
    <source>
        <dbReference type="ARBA" id="ARBA00009902"/>
    </source>
</evidence>
<dbReference type="EMBL" id="JBCNJP010000021">
    <property type="protein sequence ID" value="KAK9059232.1"/>
    <property type="molecule type" value="Genomic_DNA"/>
</dbReference>
<protein>
    <recommendedName>
        <fullName evidence="12">Beta-fructofuranosidase</fullName>
    </recommendedName>
</protein>
<reference evidence="10 11" key="1">
    <citation type="submission" date="2024-04" db="EMBL/GenBank/DDBJ databases">
        <title>The reference genome of an endangered Asteraceae, Deinandra increscens subsp. villosa, native to the Central Coast of California.</title>
        <authorList>
            <person name="Guilliams M."/>
            <person name="Hasenstab-Lehman K."/>
            <person name="Meyer R."/>
            <person name="Mcevoy S."/>
        </authorList>
    </citation>
    <scope>NUCLEOTIDE SEQUENCE [LARGE SCALE GENOMIC DNA]</scope>
    <source>
        <tissue evidence="10">Leaf</tissue>
    </source>
</reference>
<evidence type="ECO:0000256" key="4">
    <source>
        <dbReference type="ARBA" id="ARBA00023295"/>
    </source>
</evidence>
<dbReference type="GO" id="GO:0005975">
    <property type="term" value="P:carbohydrate metabolic process"/>
    <property type="evidence" value="ECO:0007669"/>
    <property type="project" value="InterPro"/>
</dbReference>
<dbReference type="Pfam" id="PF00251">
    <property type="entry name" value="Glyco_hydro_32N"/>
    <property type="match status" value="1"/>
</dbReference>
<dbReference type="Pfam" id="PF08244">
    <property type="entry name" value="Glyco_hydro_32C"/>
    <property type="match status" value="1"/>
</dbReference>
<feature type="compositionally biased region" description="Polar residues" evidence="6">
    <location>
        <begin position="1"/>
        <end position="16"/>
    </location>
</feature>
<dbReference type="InterPro" id="IPR013320">
    <property type="entry name" value="ConA-like_dom_sf"/>
</dbReference>
<keyword evidence="7" id="KW-1133">Transmembrane helix</keyword>
<dbReference type="CDD" id="cd18624">
    <property type="entry name" value="GH32_Fruct1-like"/>
    <property type="match status" value="1"/>
</dbReference>
<evidence type="ECO:0000256" key="5">
    <source>
        <dbReference type="RuleBase" id="RU362110"/>
    </source>
</evidence>
<feature type="transmembrane region" description="Helical" evidence="7">
    <location>
        <begin position="638"/>
        <end position="659"/>
    </location>
</feature>
<gene>
    <name evidence="10" type="ORF">SSX86_021851</name>
</gene>
<feature type="domain" description="Glycosyl hydrolase family 32 N-terminal" evidence="8">
    <location>
        <begin position="119"/>
        <end position="433"/>
    </location>
</feature>
<name>A0AAP0GSS9_9ASTR</name>
<proteinExistence type="inferred from homology"/>
<evidence type="ECO:0000256" key="3">
    <source>
        <dbReference type="ARBA" id="ARBA00023145"/>
    </source>
</evidence>
<dbReference type="SMART" id="SM00640">
    <property type="entry name" value="Glyco_32"/>
    <property type="match status" value="1"/>
</dbReference>
<keyword evidence="3" id="KW-0865">Zymogen</keyword>
<dbReference type="AlphaFoldDB" id="A0AAP0GSS9"/>
<evidence type="ECO:0000256" key="6">
    <source>
        <dbReference type="SAM" id="MobiDB-lite"/>
    </source>
</evidence>
<comment type="caution">
    <text evidence="10">The sequence shown here is derived from an EMBL/GenBank/DDBJ whole genome shotgun (WGS) entry which is preliminary data.</text>
</comment>
<dbReference type="InterPro" id="IPR001362">
    <property type="entry name" value="Glyco_hydro_32"/>
</dbReference>
<evidence type="ECO:0000313" key="11">
    <source>
        <dbReference type="Proteomes" id="UP001408789"/>
    </source>
</evidence>
<keyword evidence="7" id="KW-0812">Transmembrane</keyword>
<keyword evidence="11" id="KW-1185">Reference proteome</keyword>
<sequence>MRSQTSPDVENPTRTSLLDADYGYVPTLDPTLPPQPQETRQQPSKPILLLISGLLAIGLLVALIVGNVHIETHDNDVPSPERRNPIEQGVSEKSFGLPGDVPPFSWTDEILAWQAPVFHFTPGKNWMNGPVFYKGWYHLFYQYSPAAPVWGLIVWGHAVSRDMVHWRHLPIAMETDEWYDVNGVWTGSTTILPNNELVVLYTGSTNDSVQVQNLAYPANPSDPLLVNWVKDPANPVLVPPKWINKKDFRDPTTAWLTPEGKWRMVIGTKVNKTGIAILYDTDDFKSYELQDTWLHQVDGTGMWECVDFFPVSKEDDGLDTGVIGPDIKHVLKASMDDDRCDYYAIGNYNPKTGKWVPDNAKIDVGIGLRYDYGIYYASKTFYDQNKKRRVLWSWIKETDSENSDIKKGWASLMAVPRTVALDPLTGSNLLQWPIEELDKIRSDLNEFDEIKLEPGSLVPLDVGPTSQLDIMVEFELDKKITNGLSVAAGVPYNCAGHGGAGVRDAFGPFGLLVLANQNLTEHTPTYFYIVKDKKGVYSTFFCIDQSRSSIAKDVDKSIYGSTVPVLEGEKLSMRILVDHSIVEGYAQGGRTCITSRVYPTEAIYDNAQLFLFNNATNITVTASLKTWKMGLMTKNESGWVWLGPSLILVVVFFFVVWTWQNQRKNRS</sequence>
<dbReference type="SUPFAM" id="SSF75005">
    <property type="entry name" value="Arabinanase/levansucrase/invertase"/>
    <property type="match status" value="1"/>
</dbReference>
<dbReference type="FunFam" id="2.115.10.20:FF:000001">
    <property type="entry name" value="Beta-fructofuranosidase, insoluble isoenzyme CWINV1"/>
    <property type="match status" value="1"/>
</dbReference>
<evidence type="ECO:0008006" key="12">
    <source>
        <dbReference type="Google" id="ProtNLM"/>
    </source>
</evidence>
<organism evidence="10 11">
    <name type="scientific">Deinandra increscens subsp. villosa</name>
    <dbReference type="NCBI Taxonomy" id="3103831"/>
    <lineage>
        <taxon>Eukaryota</taxon>
        <taxon>Viridiplantae</taxon>
        <taxon>Streptophyta</taxon>
        <taxon>Embryophyta</taxon>
        <taxon>Tracheophyta</taxon>
        <taxon>Spermatophyta</taxon>
        <taxon>Magnoliopsida</taxon>
        <taxon>eudicotyledons</taxon>
        <taxon>Gunneridae</taxon>
        <taxon>Pentapetalae</taxon>
        <taxon>asterids</taxon>
        <taxon>campanulids</taxon>
        <taxon>Asterales</taxon>
        <taxon>Asteraceae</taxon>
        <taxon>Asteroideae</taxon>
        <taxon>Heliantheae alliance</taxon>
        <taxon>Madieae</taxon>
        <taxon>Madiinae</taxon>
        <taxon>Deinandra</taxon>
    </lineage>
</organism>
<evidence type="ECO:0000259" key="8">
    <source>
        <dbReference type="Pfam" id="PF00251"/>
    </source>
</evidence>
<dbReference type="InterPro" id="IPR023296">
    <property type="entry name" value="Glyco_hydro_beta-prop_sf"/>
</dbReference>
<evidence type="ECO:0000259" key="9">
    <source>
        <dbReference type="Pfam" id="PF08244"/>
    </source>
</evidence>
<dbReference type="PANTHER" id="PTHR31953">
    <property type="entry name" value="BETA-FRUCTOFURANOSIDASE, INSOLUBLE ISOENZYME CWINV1-RELATED"/>
    <property type="match status" value="1"/>
</dbReference>
<keyword evidence="4 5" id="KW-0326">Glycosidase</keyword>
<dbReference type="InterPro" id="IPR013148">
    <property type="entry name" value="Glyco_hydro_32_N"/>
</dbReference>
<dbReference type="GO" id="GO:0004553">
    <property type="term" value="F:hydrolase activity, hydrolyzing O-glycosyl compounds"/>
    <property type="evidence" value="ECO:0007669"/>
    <property type="project" value="InterPro"/>
</dbReference>
<dbReference type="Gene3D" id="2.60.120.560">
    <property type="entry name" value="Exo-inulinase, domain 1"/>
    <property type="match status" value="1"/>
</dbReference>